<organism evidence="1">
    <name type="scientific">marine sediment metagenome</name>
    <dbReference type="NCBI Taxonomy" id="412755"/>
    <lineage>
        <taxon>unclassified sequences</taxon>
        <taxon>metagenomes</taxon>
        <taxon>ecological metagenomes</taxon>
    </lineage>
</organism>
<gene>
    <name evidence="1" type="ORF">S01H1_37399</name>
</gene>
<proteinExistence type="predicted"/>
<dbReference type="EMBL" id="BARS01023488">
    <property type="protein sequence ID" value="GAG12056.1"/>
    <property type="molecule type" value="Genomic_DNA"/>
</dbReference>
<feature type="non-terminal residue" evidence="1">
    <location>
        <position position="1"/>
    </location>
</feature>
<reference evidence="1" key="1">
    <citation type="journal article" date="2014" name="Front. Microbiol.">
        <title>High frequency of phylogenetically diverse reductive dehalogenase-homologous genes in deep subseafloor sedimentary metagenomes.</title>
        <authorList>
            <person name="Kawai M."/>
            <person name="Futagami T."/>
            <person name="Toyoda A."/>
            <person name="Takaki Y."/>
            <person name="Nishi S."/>
            <person name="Hori S."/>
            <person name="Arai W."/>
            <person name="Tsubouchi T."/>
            <person name="Morono Y."/>
            <person name="Uchiyama I."/>
            <person name="Ito T."/>
            <person name="Fujiyama A."/>
            <person name="Inagaki F."/>
            <person name="Takami H."/>
        </authorList>
    </citation>
    <scope>NUCLEOTIDE SEQUENCE</scope>
    <source>
        <strain evidence="1">Expedition CK06-06</strain>
    </source>
</reference>
<dbReference type="AlphaFoldDB" id="X0WH87"/>
<evidence type="ECO:0000313" key="1">
    <source>
        <dbReference type="EMBL" id="GAG12056.1"/>
    </source>
</evidence>
<comment type="caution">
    <text evidence="1">The sequence shown here is derived from an EMBL/GenBank/DDBJ whole genome shotgun (WGS) entry which is preliminary data.</text>
</comment>
<accession>X0WH87</accession>
<protein>
    <submittedName>
        <fullName evidence="1">Uncharacterized protein</fullName>
    </submittedName>
</protein>
<name>X0WH87_9ZZZZ</name>
<sequence length="47" mass="5122">IITLILFSVALATIPFTYGIVIAIVGEKAEVLLDKESRCSKCGRIKK</sequence>